<dbReference type="NCBIfam" id="TIGR01730">
    <property type="entry name" value="RND_mfp"/>
    <property type="match status" value="1"/>
</dbReference>
<sequence>MKNAGIETGAPEEKEMHSTIRVNGTIEVPPANIASVSAPLGGYIKKTALIPGQKVNKGSVLATLEDQQYIQLQQDYLTAQSRLAFLEADYTRQKGLNETKATSDKIFQEVASNFQSQKVLLRSLAEKLRLIGINPETLNENTISRTVHLYAPFSGYITRVNVNMGKYAGPTDVLFELINPDDLHLTLTVFENDASRLSVGQKITCSTNSHPGEKYSATIVFITPSIGEERSTEVHCDFDNRSKLLPGTYMNATIELTNARLRAVPDDAVVKWQNRYYLFGVEGSDRFRMIPVDVSESSDGYTAIQGALPATRIVTKNAYTILMKMKNSGEEE</sequence>
<evidence type="ECO:0000256" key="1">
    <source>
        <dbReference type="ARBA" id="ARBA00009477"/>
    </source>
</evidence>
<dbReference type="InterPro" id="IPR051909">
    <property type="entry name" value="MFP_Cation_Efflux"/>
</dbReference>
<dbReference type="Proteomes" id="UP000033121">
    <property type="component" value="Unassembled WGS sequence"/>
</dbReference>
<keyword evidence="2" id="KW-0813">Transport</keyword>
<reference evidence="5 6" key="1">
    <citation type="submission" date="2015-04" db="EMBL/GenBank/DDBJ databases">
        <title>Whole genome shotgun sequence of Flavihumibacter petaseus NBRC 106054.</title>
        <authorList>
            <person name="Miyazawa S."/>
            <person name="Hosoyama A."/>
            <person name="Hashimoto M."/>
            <person name="Noguchi M."/>
            <person name="Tsuchikane K."/>
            <person name="Ohji S."/>
            <person name="Yamazoe A."/>
            <person name="Ichikawa N."/>
            <person name="Kimura A."/>
            <person name="Fujita N."/>
        </authorList>
    </citation>
    <scope>NUCLEOTIDE SEQUENCE [LARGE SCALE GENOMIC DNA]</scope>
    <source>
        <strain evidence="5 6">NBRC 106054</strain>
    </source>
</reference>
<organism evidence="5 6">
    <name type="scientific">Flavihumibacter petaseus NBRC 106054</name>
    <dbReference type="NCBI Taxonomy" id="1220578"/>
    <lineage>
        <taxon>Bacteria</taxon>
        <taxon>Pseudomonadati</taxon>
        <taxon>Bacteroidota</taxon>
        <taxon>Chitinophagia</taxon>
        <taxon>Chitinophagales</taxon>
        <taxon>Chitinophagaceae</taxon>
        <taxon>Flavihumibacter</taxon>
    </lineage>
</organism>
<keyword evidence="6" id="KW-1185">Reference proteome</keyword>
<dbReference type="InterPro" id="IPR058647">
    <property type="entry name" value="BSH_CzcB-like"/>
</dbReference>
<name>A0A0E9N6R9_9BACT</name>
<evidence type="ECO:0000259" key="3">
    <source>
        <dbReference type="Pfam" id="PF25954"/>
    </source>
</evidence>
<dbReference type="EMBL" id="BBWV01000005">
    <property type="protein sequence ID" value="GAO45498.1"/>
    <property type="molecule type" value="Genomic_DNA"/>
</dbReference>
<dbReference type="PANTHER" id="PTHR30097:SF4">
    <property type="entry name" value="SLR6042 PROTEIN"/>
    <property type="match status" value="1"/>
</dbReference>
<accession>A0A0E9N6R9</accession>
<protein>
    <submittedName>
        <fullName evidence="5">Cation efflux system protein CzcB</fullName>
    </submittedName>
</protein>
<comment type="caution">
    <text evidence="5">The sequence shown here is derived from an EMBL/GenBank/DDBJ whole genome shotgun (WGS) entry which is preliminary data.</text>
</comment>
<dbReference type="Pfam" id="PF25973">
    <property type="entry name" value="BSH_CzcB"/>
    <property type="match status" value="1"/>
</dbReference>
<evidence type="ECO:0000256" key="2">
    <source>
        <dbReference type="ARBA" id="ARBA00022448"/>
    </source>
</evidence>
<feature type="domain" description="CusB-like beta-barrel" evidence="3">
    <location>
        <begin position="185"/>
        <end position="254"/>
    </location>
</feature>
<comment type="similarity">
    <text evidence="1">Belongs to the membrane fusion protein (MFP) (TC 8.A.1) family.</text>
</comment>
<evidence type="ECO:0000313" key="5">
    <source>
        <dbReference type="EMBL" id="GAO45498.1"/>
    </source>
</evidence>
<evidence type="ECO:0000259" key="4">
    <source>
        <dbReference type="Pfam" id="PF25973"/>
    </source>
</evidence>
<gene>
    <name evidence="5" type="primary">czcB</name>
    <name evidence="5" type="ORF">FPE01S_05_01930</name>
</gene>
<evidence type="ECO:0000313" key="6">
    <source>
        <dbReference type="Proteomes" id="UP000033121"/>
    </source>
</evidence>
<dbReference type="SUPFAM" id="SSF111369">
    <property type="entry name" value="HlyD-like secretion proteins"/>
    <property type="match status" value="1"/>
</dbReference>
<dbReference type="GO" id="GO:0030313">
    <property type="term" value="C:cell envelope"/>
    <property type="evidence" value="ECO:0007669"/>
    <property type="project" value="TreeGrafter"/>
</dbReference>
<dbReference type="Gene3D" id="2.40.30.170">
    <property type="match status" value="1"/>
</dbReference>
<dbReference type="GO" id="GO:0060003">
    <property type="term" value="P:copper ion export"/>
    <property type="evidence" value="ECO:0007669"/>
    <property type="project" value="TreeGrafter"/>
</dbReference>
<dbReference type="GO" id="GO:0016020">
    <property type="term" value="C:membrane"/>
    <property type="evidence" value="ECO:0007669"/>
    <property type="project" value="InterPro"/>
</dbReference>
<dbReference type="Gene3D" id="2.40.420.20">
    <property type="match status" value="1"/>
</dbReference>
<dbReference type="AlphaFoldDB" id="A0A0E9N6R9"/>
<dbReference type="GO" id="GO:0015679">
    <property type="term" value="P:plasma membrane copper ion transport"/>
    <property type="evidence" value="ECO:0007669"/>
    <property type="project" value="TreeGrafter"/>
</dbReference>
<dbReference type="Gene3D" id="2.40.50.100">
    <property type="match status" value="1"/>
</dbReference>
<dbReference type="GO" id="GO:0022857">
    <property type="term" value="F:transmembrane transporter activity"/>
    <property type="evidence" value="ECO:0007669"/>
    <property type="project" value="InterPro"/>
</dbReference>
<dbReference type="PANTHER" id="PTHR30097">
    <property type="entry name" value="CATION EFFLUX SYSTEM PROTEIN CUSB"/>
    <property type="match status" value="1"/>
</dbReference>
<feature type="domain" description="CzcB-like barrel-sandwich hybrid" evidence="4">
    <location>
        <begin position="33"/>
        <end position="177"/>
    </location>
</feature>
<dbReference type="STRING" id="1220578.FPE01S_05_01930"/>
<dbReference type="Pfam" id="PF25954">
    <property type="entry name" value="Beta-barrel_RND_2"/>
    <property type="match status" value="1"/>
</dbReference>
<proteinExistence type="inferred from homology"/>
<dbReference type="InterPro" id="IPR058792">
    <property type="entry name" value="Beta-barrel_RND_2"/>
</dbReference>
<dbReference type="InterPro" id="IPR006143">
    <property type="entry name" value="RND_pump_MFP"/>
</dbReference>